<name>S2J0K7_MUCC1</name>
<feature type="compositionally biased region" description="Low complexity" evidence="1">
    <location>
        <begin position="70"/>
        <end position="81"/>
    </location>
</feature>
<evidence type="ECO:0000313" key="3">
    <source>
        <dbReference type="Proteomes" id="UP000014254"/>
    </source>
</evidence>
<dbReference type="AlphaFoldDB" id="S2J0K7"/>
<dbReference type="Proteomes" id="UP000014254">
    <property type="component" value="Unassembled WGS sequence"/>
</dbReference>
<gene>
    <name evidence="2" type="ORF">HMPREF1544_10157</name>
</gene>
<dbReference type="EMBL" id="KE124084">
    <property type="protein sequence ID" value="EPB83119.1"/>
    <property type="molecule type" value="Genomic_DNA"/>
</dbReference>
<reference evidence="3" key="1">
    <citation type="submission" date="2013-05" db="EMBL/GenBank/DDBJ databases">
        <title>The Genome sequence of Mucor circinelloides f. circinelloides 1006PhL.</title>
        <authorList>
            <consortium name="The Broad Institute Genomics Platform"/>
            <person name="Cuomo C."/>
            <person name="Earl A."/>
            <person name="Findley K."/>
            <person name="Lee S.C."/>
            <person name="Walker B."/>
            <person name="Young S."/>
            <person name="Zeng Q."/>
            <person name="Gargeya S."/>
            <person name="Fitzgerald M."/>
            <person name="Haas B."/>
            <person name="Abouelleil A."/>
            <person name="Allen A.W."/>
            <person name="Alvarado L."/>
            <person name="Arachchi H.M."/>
            <person name="Berlin A.M."/>
            <person name="Chapman S.B."/>
            <person name="Gainer-Dewar J."/>
            <person name="Goldberg J."/>
            <person name="Griggs A."/>
            <person name="Gujja S."/>
            <person name="Hansen M."/>
            <person name="Howarth C."/>
            <person name="Imamovic A."/>
            <person name="Ireland A."/>
            <person name="Larimer J."/>
            <person name="McCowan C."/>
            <person name="Murphy C."/>
            <person name="Pearson M."/>
            <person name="Poon T.W."/>
            <person name="Priest M."/>
            <person name="Roberts A."/>
            <person name="Saif S."/>
            <person name="Shea T."/>
            <person name="Sisk P."/>
            <person name="Sykes S."/>
            <person name="Wortman J."/>
            <person name="Nusbaum C."/>
            <person name="Birren B."/>
        </authorList>
    </citation>
    <scope>NUCLEOTIDE SEQUENCE [LARGE SCALE GENOMIC DNA]</scope>
    <source>
        <strain evidence="3">1006PhL</strain>
    </source>
</reference>
<evidence type="ECO:0000256" key="1">
    <source>
        <dbReference type="SAM" id="MobiDB-lite"/>
    </source>
</evidence>
<evidence type="ECO:0000313" key="2">
    <source>
        <dbReference type="EMBL" id="EPB83119.1"/>
    </source>
</evidence>
<dbReference type="VEuPathDB" id="FungiDB:HMPREF1544_10157"/>
<protein>
    <submittedName>
        <fullName evidence="2">Uncharacterized protein</fullName>
    </submittedName>
</protein>
<organism evidence="2 3">
    <name type="scientific">Mucor circinelloides f. circinelloides (strain 1006PhL)</name>
    <name type="common">Mucormycosis agent</name>
    <name type="synonym">Calyptromyces circinelloides</name>
    <dbReference type="NCBI Taxonomy" id="1220926"/>
    <lineage>
        <taxon>Eukaryota</taxon>
        <taxon>Fungi</taxon>
        <taxon>Fungi incertae sedis</taxon>
        <taxon>Mucoromycota</taxon>
        <taxon>Mucoromycotina</taxon>
        <taxon>Mucoromycetes</taxon>
        <taxon>Mucorales</taxon>
        <taxon>Mucorineae</taxon>
        <taxon>Mucoraceae</taxon>
        <taxon>Mucor</taxon>
    </lineage>
</organism>
<sequence>MLLRSGYNYQYPAVTTTTTTSSSTSNRRGRKRKSMDDELDERSPKKHQQQPSSSSHPALPVATPSPSNPPVLSSSPAPVSNEKGPRRVRFSNDVVTYLFEVDNEPCRAADHSYVDFLPWW</sequence>
<feature type="compositionally biased region" description="Low complexity" evidence="1">
    <location>
        <begin position="15"/>
        <end position="25"/>
    </location>
</feature>
<proteinExistence type="predicted"/>
<dbReference type="STRING" id="1220926.S2J0K7"/>
<feature type="region of interest" description="Disordered" evidence="1">
    <location>
        <begin position="1"/>
        <end position="87"/>
    </location>
</feature>
<dbReference type="InParanoid" id="S2J0K7"/>
<keyword evidence="3" id="KW-1185">Reference proteome</keyword>
<accession>S2J0K7</accession>